<feature type="domain" description="F-box" evidence="1">
    <location>
        <begin position="61"/>
        <end position="101"/>
    </location>
</feature>
<dbReference type="SMART" id="SM00256">
    <property type="entry name" value="FBOX"/>
    <property type="match status" value="1"/>
</dbReference>
<dbReference type="Gene3D" id="1.20.1280.50">
    <property type="match status" value="1"/>
</dbReference>
<reference evidence="3" key="1">
    <citation type="submission" date="2025-08" db="UniProtKB">
        <authorList>
            <consortium name="RefSeq"/>
        </authorList>
    </citation>
    <scope>IDENTIFICATION</scope>
    <source>
        <tissue evidence="3">Leaf</tissue>
    </source>
</reference>
<protein>
    <submittedName>
        <fullName evidence="3">LOW QUALITY PROTEIN: F-box protein At1g54550-like</fullName>
    </submittedName>
</protein>
<organism evidence="2 3">
    <name type="scientific">Raphanus sativus</name>
    <name type="common">Radish</name>
    <name type="synonym">Raphanus raphanistrum var. sativus</name>
    <dbReference type="NCBI Taxonomy" id="3726"/>
    <lineage>
        <taxon>Eukaryota</taxon>
        <taxon>Viridiplantae</taxon>
        <taxon>Streptophyta</taxon>
        <taxon>Embryophyta</taxon>
        <taxon>Tracheophyta</taxon>
        <taxon>Spermatophyta</taxon>
        <taxon>Magnoliopsida</taxon>
        <taxon>eudicotyledons</taxon>
        <taxon>Gunneridae</taxon>
        <taxon>Pentapetalae</taxon>
        <taxon>rosids</taxon>
        <taxon>malvids</taxon>
        <taxon>Brassicales</taxon>
        <taxon>Brassicaceae</taxon>
        <taxon>Brassiceae</taxon>
        <taxon>Raphanus</taxon>
    </lineage>
</organism>
<sequence>MVATLQRLRRVSDLRSDPDPNADDDYREIQGVQDSSFCSCLASVFEKTKNKSWKDDGISDLPRDLIGEIFSRVPLTSLRAVRSTCKTWKICPKFRFLGQKAAKRNQFLEFVVVNQSVCSLTFDLQGIRNDDYVLAHPSIKKINIPNHHVEIYEVFHCDGLLLCELYYDPTKILVWNVFGQTRLIQARTDNQSRIWITTKIEPNEISWSSFLRLDMRLIKDLPYNFMPCVRSFFIDEENKVAVFINKFAIRQFHSLTSLEKMDT</sequence>
<proteinExistence type="predicted"/>
<dbReference type="OrthoDB" id="1098411at2759"/>
<accession>A0A9W3CXI3</accession>
<dbReference type="InterPro" id="IPR036047">
    <property type="entry name" value="F-box-like_dom_sf"/>
</dbReference>
<dbReference type="InterPro" id="IPR006527">
    <property type="entry name" value="F-box-assoc_dom_typ1"/>
</dbReference>
<dbReference type="KEGG" id="rsz:108834909"/>
<evidence type="ECO:0000313" key="3">
    <source>
        <dbReference type="RefSeq" id="XP_056856291.1"/>
    </source>
</evidence>
<evidence type="ECO:0000313" key="2">
    <source>
        <dbReference type="Proteomes" id="UP000504610"/>
    </source>
</evidence>
<evidence type="ECO:0000259" key="1">
    <source>
        <dbReference type="SMART" id="SM00256"/>
    </source>
</evidence>
<name>A0A9W3CXI3_RAPSA</name>
<dbReference type="SUPFAM" id="SSF81383">
    <property type="entry name" value="F-box domain"/>
    <property type="match status" value="1"/>
</dbReference>
<gene>
    <name evidence="3" type="primary">LOC108834909</name>
</gene>
<dbReference type="Proteomes" id="UP000504610">
    <property type="component" value="Unplaced"/>
</dbReference>
<dbReference type="InterPro" id="IPR001810">
    <property type="entry name" value="F-box_dom"/>
</dbReference>
<dbReference type="AlphaFoldDB" id="A0A9W3CXI3"/>
<dbReference type="RefSeq" id="XP_056856291.1">
    <property type="nucleotide sequence ID" value="XM_057000311.1"/>
</dbReference>
<dbReference type="GeneID" id="108834909"/>
<dbReference type="Pfam" id="PF00646">
    <property type="entry name" value="F-box"/>
    <property type="match status" value="1"/>
</dbReference>
<dbReference type="Pfam" id="PF07734">
    <property type="entry name" value="FBA_1"/>
    <property type="match status" value="1"/>
</dbReference>
<keyword evidence="2" id="KW-1185">Reference proteome</keyword>